<feature type="compositionally biased region" description="Polar residues" evidence="3">
    <location>
        <begin position="651"/>
        <end position="679"/>
    </location>
</feature>
<dbReference type="InterPro" id="IPR036388">
    <property type="entry name" value="WH-like_DNA-bd_sf"/>
</dbReference>
<evidence type="ECO:0000256" key="1">
    <source>
        <dbReference type="ARBA" id="ARBA00004123"/>
    </source>
</evidence>
<organism evidence="5 6">
    <name type="scientific">Meganyctiphanes norvegica</name>
    <name type="common">Northern krill</name>
    <name type="synonym">Thysanopoda norvegica</name>
    <dbReference type="NCBI Taxonomy" id="48144"/>
    <lineage>
        <taxon>Eukaryota</taxon>
        <taxon>Metazoa</taxon>
        <taxon>Ecdysozoa</taxon>
        <taxon>Arthropoda</taxon>
        <taxon>Crustacea</taxon>
        <taxon>Multicrustacea</taxon>
        <taxon>Malacostraca</taxon>
        <taxon>Eumalacostraca</taxon>
        <taxon>Eucarida</taxon>
        <taxon>Euphausiacea</taxon>
        <taxon>Euphausiidae</taxon>
        <taxon>Meganyctiphanes</taxon>
    </lineage>
</organism>
<keyword evidence="6" id="KW-1185">Reference proteome</keyword>
<evidence type="ECO:0000256" key="3">
    <source>
        <dbReference type="SAM" id="MobiDB-lite"/>
    </source>
</evidence>
<gene>
    <name evidence="5" type="ORF">MNOR_LOCUS2868</name>
</gene>
<dbReference type="Gene3D" id="1.10.10.10">
    <property type="entry name" value="Winged helix-like DNA-binding domain superfamily/Winged helix DNA-binding domain"/>
    <property type="match status" value="1"/>
</dbReference>
<evidence type="ECO:0000313" key="6">
    <source>
        <dbReference type="Proteomes" id="UP001497623"/>
    </source>
</evidence>
<dbReference type="GO" id="GO:0004402">
    <property type="term" value="F:histone acetyltransferase activity"/>
    <property type="evidence" value="ECO:0007669"/>
    <property type="project" value="InterPro"/>
</dbReference>
<dbReference type="PROSITE" id="PS00028">
    <property type="entry name" value="ZINC_FINGER_C2H2_1"/>
    <property type="match status" value="1"/>
</dbReference>
<dbReference type="PANTHER" id="PTHR13900:SF0">
    <property type="entry name" value="TRANSCRIPTION INITIATION FACTOR TFIID SUBUNIT 1"/>
    <property type="match status" value="1"/>
</dbReference>
<feature type="compositionally biased region" description="Basic and acidic residues" evidence="3">
    <location>
        <begin position="357"/>
        <end position="368"/>
    </location>
</feature>
<dbReference type="Proteomes" id="UP001497623">
    <property type="component" value="Unassembled WGS sequence"/>
</dbReference>
<feature type="domain" description="C2H2-type" evidence="4">
    <location>
        <begin position="1079"/>
        <end position="1099"/>
    </location>
</feature>
<feature type="compositionally biased region" description="Polar residues" evidence="3">
    <location>
        <begin position="794"/>
        <end position="815"/>
    </location>
</feature>
<keyword evidence="2" id="KW-0539">Nucleus</keyword>
<feature type="region of interest" description="Disordered" evidence="3">
    <location>
        <begin position="650"/>
        <end position="679"/>
    </location>
</feature>
<feature type="region of interest" description="Disordered" evidence="3">
    <location>
        <begin position="788"/>
        <end position="821"/>
    </location>
</feature>
<name>A0AAV2PR98_MEGNR</name>
<feature type="region of interest" description="Disordered" evidence="3">
    <location>
        <begin position="317"/>
        <end position="378"/>
    </location>
</feature>
<evidence type="ECO:0000256" key="2">
    <source>
        <dbReference type="ARBA" id="ARBA00023242"/>
    </source>
</evidence>
<dbReference type="InterPro" id="IPR040240">
    <property type="entry name" value="TAF1"/>
</dbReference>
<evidence type="ECO:0000313" key="5">
    <source>
        <dbReference type="EMBL" id="CAL4062811.1"/>
    </source>
</evidence>
<dbReference type="InterPro" id="IPR013087">
    <property type="entry name" value="Znf_C2H2_type"/>
</dbReference>
<feature type="compositionally biased region" description="Basic and acidic residues" evidence="3">
    <location>
        <begin position="914"/>
        <end position="941"/>
    </location>
</feature>
<feature type="compositionally biased region" description="Polar residues" evidence="3">
    <location>
        <begin position="340"/>
        <end position="351"/>
    </location>
</feature>
<proteinExistence type="predicted"/>
<dbReference type="GO" id="GO:0005669">
    <property type="term" value="C:transcription factor TFIID complex"/>
    <property type="evidence" value="ECO:0007669"/>
    <property type="project" value="InterPro"/>
</dbReference>
<feature type="compositionally biased region" description="Basic and acidic residues" evidence="3">
    <location>
        <begin position="317"/>
        <end position="339"/>
    </location>
</feature>
<dbReference type="InterPro" id="IPR022591">
    <property type="entry name" value="TAF1_HAT_dom"/>
</dbReference>
<protein>
    <recommendedName>
        <fullName evidence="4">C2H2-type domain-containing protein</fullName>
    </recommendedName>
</protein>
<evidence type="ECO:0000259" key="4">
    <source>
        <dbReference type="PROSITE" id="PS00028"/>
    </source>
</evidence>
<dbReference type="GO" id="GO:0016251">
    <property type="term" value="F:RNA polymerase II general transcription initiation factor activity"/>
    <property type="evidence" value="ECO:0007669"/>
    <property type="project" value="InterPro"/>
</dbReference>
<accession>A0AAV2PR98</accession>
<feature type="region of interest" description="Disordered" evidence="3">
    <location>
        <begin position="992"/>
        <end position="1012"/>
    </location>
</feature>
<reference evidence="5 6" key="1">
    <citation type="submission" date="2024-05" db="EMBL/GenBank/DDBJ databases">
        <authorList>
            <person name="Wallberg A."/>
        </authorList>
    </citation>
    <scope>NUCLEOTIDE SEQUENCE [LARGE SCALE GENOMIC DNA]</scope>
</reference>
<comment type="caution">
    <text evidence="5">The sequence shown here is derived from an EMBL/GenBank/DDBJ whole genome shotgun (WGS) entry which is preliminary data.</text>
</comment>
<dbReference type="EMBL" id="CAXKWB010000924">
    <property type="protein sequence ID" value="CAL4062811.1"/>
    <property type="molecule type" value="Genomic_DNA"/>
</dbReference>
<dbReference type="GO" id="GO:0051123">
    <property type="term" value="P:RNA polymerase II preinitiation complex assembly"/>
    <property type="evidence" value="ECO:0007669"/>
    <property type="project" value="TreeGrafter"/>
</dbReference>
<comment type="subcellular location">
    <subcellularLocation>
        <location evidence="1">Nucleus</location>
    </subcellularLocation>
</comment>
<dbReference type="GO" id="GO:0017025">
    <property type="term" value="F:TBP-class protein binding"/>
    <property type="evidence" value="ECO:0007669"/>
    <property type="project" value="InterPro"/>
</dbReference>
<sequence length="1534" mass="172503">MWSLSSSEQQRLTLEQLQQQSGQQYLQELQLLQQYQQQQQQQQLDQSKELLQQQLQHSLLYGAAQLPLYDYGQYGSSSNSSNSSSALSSAAAAQQYKDHNQLLSQYNYLQNPLLQWQYSQDAAAAIATHDQSSDLTHSIPHVQSHSIYDIPGAGHASSSRKSYDVSSANETLKKHIPEAFESLLKDDPEGLSASSSRSTPLSPLLPPLPSPVLLPPVSSLLPSPLFSPQLLLPPPQPLLSSAQQPEISISQTPPPLVSSKSDNLNEFRLWNSYLSNSDVKTTKESSKSTVDYKEKNVQNENVLSKNISYSVPELKDTTVHKVSSESSSKNDNRAYESRNTKIPSQCTESEQSNSVKKNVDNPKKDKATKPPPQQSRLKVRSLGSLLAVGVKEEKNETKNGSIYSFESSKNDERCTPSKINMGSFLSIESVDSDDNDTVPQLKIDSVFSLGSQKSEVNDSVPPLERFSELSVHLSKISNVPNNSTTKQNIGSSLSLDLSNKDDGLLSITKNNSSSLNLDESIRGNREALLHMNGVYQVLQNYKSFDNGKSAQSYPNDLRSDIPTNLTGTGMNESFQMCKIKKEVEEIQESSNVCNTKGIIKSTSNLIESSSLESLHNKNSCKNDKVLNIPPKIKEEPKDTDMTEDNIKENEFASNTENSNFKPSNKSSQQNNDLGMTNESIGENLSLPEELALTQDVVQFSETDKLTESDVLNKSAECIEHSNSTLEFENSKQLSEHTNDIDSTVNGFLLHISKDSNEHVMATSENLENSSILNVASDTLKTQNKSIENEKVNESTENNSSQTELTENNSTPNETAENIKLQDESRKLLKVQNEFVENIKTQNEQAESTDCELSRKINTRSKKTEDLKINNELQEDLKKSTVQSSKDNLPLKSSLITEYTETQAVASHSMPTVQEDVKLEDKKPELTSKSTEDTKETIDKHLTVSSIVKRERKSKLNSTPSNSSKKKQKKTPVKTEIIEEHLEFADPIYDSDSNFPACPKSKKRKNASKNIKKESKVSLSWNGKIKTENKPQDIFEFSEENEGWVPEVNEWVPEVKYKRFQDETSKTTETDLIDIDPNVCDICGLNLKSLRGLLIHRKRHFRLPVADASLIHSLPATELQSSLFPTFLGQRDHRLYHRPKLKNLPKQIKSIPKEVWPVSTITNKNDKESSIPSSVAELSGLTGGQLIMFEYCEEFPPLLSQVGMCSRIKNYWHPICEEDKVPIGLPHGEYVPIGPHFTPFLSAFRKGQVLQSVENNMYRAPIYPHQVMNTDFLVIRTTNGYSIRGLDGLYTVGQQCPMYEVPQPNSKRTLIFNRNFLKMFIYRLFKKSDSQRRLSMKDIKMAFPSAPESFLRKVLKPCAKFHRTGPNSNYWVMKPDFQLPSNQEINNLITPEEYCANYSSSTASYRLQEAGYKTQFFSALEDGDEEDCEAMEDEIKAAPWNTTRSYVTALNGLPCLELSGNADPTGCGEGFSYVFITQNRRRSKAKQLQRTLRKMQHGFKKTDFRKLPLKKAIKILRKNGVSKEKVGCFASLFYL</sequence>
<feature type="region of interest" description="Disordered" evidence="3">
    <location>
        <begin position="905"/>
        <end position="972"/>
    </location>
</feature>
<dbReference type="Pfam" id="PF12157">
    <property type="entry name" value="DUF3591"/>
    <property type="match status" value="1"/>
</dbReference>
<dbReference type="PANTHER" id="PTHR13900">
    <property type="entry name" value="TRANSCRIPTION INITIATION FACTOR TFIID"/>
    <property type="match status" value="1"/>
</dbReference>